<dbReference type="AlphaFoldDB" id="A0A1D2A3J2"/>
<dbReference type="GO" id="GO:0008270">
    <property type="term" value="F:zinc ion binding"/>
    <property type="evidence" value="ECO:0007669"/>
    <property type="project" value="UniProtKB-KW"/>
</dbReference>
<dbReference type="InterPro" id="IPR055129">
    <property type="entry name" value="YEATS_dom"/>
</dbReference>
<protein>
    <submittedName>
        <fullName evidence="10">Uncharacterized protein</fullName>
    </submittedName>
</protein>
<keyword evidence="1" id="KW-0479">Metal-binding</keyword>
<dbReference type="EMBL" id="GDKF01004865">
    <property type="protein sequence ID" value="JAT73757.1"/>
    <property type="molecule type" value="Transcribed_RNA"/>
</dbReference>
<dbReference type="Pfam" id="PF03366">
    <property type="entry name" value="YEATS"/>
    <property type="match status" value="1"/>
</dbReference>
<dbReference type="Pfam" id="PF00097">
    <property type="entry name" value="zf-C3HC4"/>
    <property type="match status" value="1"/>
</dbReference>
<name>A0A1D2A3J2_AUXPR</name>
<dbReference type="SUPFAM" id="SSF57850">
    <property type="entry name" value="RING/U-box"/>
    <property type="match status" value="1"/>
</dbReference>
<keyword evidence="3" id="KW-0862">Zinc</keyword>
<dbReference type="SMART" id="SM00184">
    <property type="entry name" value="RING"/>
    <property type="match status" value="1"/>
</dbReference>
<evidence type="ECO:0000256" key="5">
    <source>
        <dbReference type="PROSITE-ProRule" id="PRU00175"/>
    </source>
</evidence>
<feature type="region of interest" description="Disordered" evidence="7">
    <location>
        <begin position="326"/>
        <end position="365"/>
    </location>
</feature>
<evidence type="ECO:0000256" key="4">
    <source>
        <dbReference type="ARBA" id="ARBA00023242"/>
    </source>
</evidence>
<keyword evidence="2 5" id="KW-0863">Zinc-finger</keyword>
<evidence type="ECO:0000256" key="6">
    <source>
        <dbReference type="PROSITE-ProRule" id="PRU00376"/>
    </source>
</evidence>
<evidence type="ECO:0000259" key="8">
    <source>
        <dbReference type="PROSITE" id="PS50089"/>
    </source>
</evidence>
<dbReference type="InterPro" id="IPR001841">
    <property type="entry name" value="Znf_RING"/>
</dbReference>
<feature type="non-terminal residue" evidence="10">
    <location>
        <position position="1"/>
    </location>
</feature>
<feature type="domain" description="RING-type" evidence="8">
    <location>
        <begin position="69"/>
        <end position="120"/>
    </location>
</feature>
<evidence type="ECO:0000313" key="10">
    <source>
        <dbReference type="EMBL" id="JAT73757.1"/>
    </source>
</evidence>
<reference evidence="10" key="1">
    <citation type="submission" date="2015-08" db="EMBL/GenBank/DDBJ databases">
        <authorList>
            <person name="Babu N.S."/>
            <person name="Beckwith C.J."/>
            <person name="Beseler K.G."/>
            <person name="Brison A."/>
            <person name="Carone J.V."/>
            <person name="Caskin T.P."/>
            <person name="Diamond M."/>
            <person name="Durham M.E."/>
            <person name="Foxe J.M."/>
            <person name="Go M."/>
            <person name="Henderson B.A."/>
            <person name="Jones I.B."/>
            <person name="McGettigan J.A."/>
            <person name="Micheletti S.J."/>
            <person name="Nasrallah M.E."/>
            <person name="Ortiz D."/>
            <person name="Piller C.R."/>
            <person name="Privatt S.R."/>
            <person name="Schneider S.L."/>
            <person name="Sharp S."/>
            <person name="Smith T.C."/>
            <person name="Stanton J.D."/>
            <person name="Ullery H.E."/>
            <person name="Wilson R.J."/>
            <person name="Serrano M.G."/>
            <person name="Buck G."/>
            <person name="Lee V."/>
            <person name="Wang Y."/>
            <person name="Carvalho R."/>
            <person name="Voegtly L."/>
            <person name="Shi R."/>
            <person name="Duckworth R."/>
            <person name="Johnson A."/>
            <person name="Loviza R."/>
            <person name="Walstead R."/>
            <person name="Shah Z."/>
            <person name="Kiflezghi M."/>
            <person name="Wade K."/>
            <person name="Ball S.L."/>
            <person name="Bradley K.W."/>
            <person name="Asai D.J."/>
            <person name="Bowman C.A."/>
            <person name="Russell D.A."/>
            <person name="Pope W.H."/>
            <person name="Jacobs-Sera D."/>
            <person name="Hendrix R.W."/>
            <person name="Hatfull G.F."/>
        </authorList>
    </citation>
    <scope>NUCLEOTIDE SEQUENCE</scope>
</reference>
<dbReference type="InterPro" id="IPR018957">
    <property type="entry name" value="Znf_C3HC4_RING-type"/>
</dbReference>
<dbReference type="InterPro" id="IPR038704">
    <property type="entry name" value="YEAST_sf"/>
</dbReference>
<organism evidence="10">
    <name type="scientific">Auxenochlorella protothecoides</name>
    <name type="common">Green microalga</name>
    <name type="synonym">Chlorella protothecoides</name>
    <dbReference type="NCBI Taxonomy" id="3075"/>
    <lineage>
        <taxon>Eukaryota</taxon>
        <taxon>Viridiplantae</taxon>
        <taxon>Chlorophyta</taxon>
        <taxon>core chlorophytes</taxon>
        <taxon>Trebouxiophyceae</taxon>
        <taxon>Chlorellales</taxon>
        <taxon>Chlorellaceae</taxon>
        <taxon>Auxenochlorella</taxon>
    </lineage>
</organism>
<proteinExistence type="predicted"/>
<gene>
    <name evidence="10" type="ORF">g.4492</name>
</gene>
<feature type="compositionally biased region" description="Acidic residues" evidence="7">
    <location>
        <begin position="333"/>
        <end position="365"/>
    </location>
</feature>
<comment type="subcellular location">
    <subcellularLocation>
        <location evidence="6">Nucleus</location>
    </subcellularLocation>
</comment>
<dbReference type="PROSITE" id="PS51037">
    <property type="entry name" value="YEATS"/>
    <property type="match status" value="1"/>
</dbReference>
<dbReference type="GO" id="GO:0005634">
    <property type="term" value="C:nucleus"/>
    <property type="evidence" value="ECO:0007669"/>
    <property type="project" value="UniProtKB-SubCell"/>
</dbReference>
<evidence type="ECO:0000259" key="9">
    <source>
        <dbReference type="PROSITE" id="PS51037"/>
    </source>
</evidence>
<dbReference type="Gene3D" id="2.60.40.1970">
    <property type="entry name" value="YEATS domain"/>
    <property type="match status" value="1"/>
</dbReference>
<feature type="domain" description="YEATS" evidence="9">
    <location>
        <begin position="160"/>
        <end position="365"/>
    </location>
</feature>
<accession>A0A1D2A3J2</accession>
<evidence type="ECO:0000256" key="3">
    <source>
        <dbReference type="ARBA" id="ARBA00022833"/>
    </source>
</evidence>
<evidence type="ECO:0000256" key="1">
    <source>
        <dbReference type="ARBA" id="ARBA00022723"/>
    </source>
</evidence>
<evidence type="ECO:0000256" key="7">
    <source>
        <dbReference type="SAM" id="MobiDB-lite"/>
    </source>
</evidence>
<dbReference type="PROSITE" id="PS50089">
    <property type="entry name" value="ZF_RING_2"/>
    <property type="match status" value="1"/>
</dbReference>
<dbReference type="GO" id="GO:0061630">
    <property type="term" value="F:ubiquitin protein ligase activity"/>
    <property type="evidence" value="ECO:0007669"/>
    <property type="project" value="TreeGrafter"/>
</dbReference>
<keyword evidence="4 6" id="KW-0539">Nucleus</keyword>
<sequence length="365" mass="40996">GWSLIFSQTIHQHMVKRKRQRVDTSQSPEAGEAGILSVVVSKVEADPAAPEAPQEAVLVEEDVPDTCLCPLCQEILCHPLITACGHRYCSFCFHRLFAVPRPGDAGRARESRSRDCPMCRQPTSLQSGTHALADEERLRKDYPIAYAARELAISREEADLAERGVQYLVLRFGNRHTLIPRARKNKHEWEFFVGLDGGEETRFIDHVEVRLHQAYRPSSLRLEQPPFMTRHRTSTGSEVRALVTFRSEYQRPPLWLVWSLDLQGNGSSQTLEFELQKGGLPSNHDLETGAAVVPSDWWESRGSMLSMLGTEDWQAALLGLMWQSGRWSGPGEASEDDSWTPGEGEEGEESDADWNAGVDEEGEED</sequence>
<evidence type="ECO:0000256" key="2">
    <source>
        <dbReference type="ARBA" id="ARBA00022771"/>
    </source>
</evidence>
<dbReference type="Gene3D" id="3.30.40.10">
    <property type="entry name" value="Zinc/RING finger domain, C3HC4 (zinc finger)"/>
    <property type="match status" value="1"/>
</dbReference>
<dbReference type="InterPro" id="IPR013083">
    <property type="entry name" value="Znf_RING/FYVE/PHD"/>
</dbReference>
<dbReference type="PANTHER" id="PTHR23327:SF42">
    <property type="entry name" value="LON PEPTIDASE N-TERMINAL DOMAIN AND RING FINGER PROTEIN C14F5.10C"/>
    <property type="match status" value="1"/>
</dbReference>
<dbReference type="PANTHER" id="PTHR23327">
    <property type="entry name" value="RING FINGER PROTEIN 127"/>
    <property type="match status" value="1"/>
</dbReference>